<dbReference type="OrthoDB" id="51502at2157"/>
<dbReference type="RefSeq" id="WP_048096352.1">
    <property type="nucleotide sequence ID" value="NZ_CP011267.1"/>
</dbReference>
<dbReference type="KEGG" id="gah:GAH_01893"/>
<dbReference type="GeneID" id="24804459"/>
<dbReference type="Pfam" id="PF04967">
    <property type="entry name" value="HTH_10"/>
    <property type="match status" value="1"/>
</dbReference>
<dbReference type="Gene3D" id="1.10.10.60">
    <property type="entry name" value="Homeodomain-like"/>
    <property type="match status" value="1"/>
</dbReference>
<dbReference type="HOGENOM" id="CLU_101251_2_0_2"/>
<dbReference type="PANTHER" id="PTHR34236">
    <property type="entry name" value="DIMETHYL SULFOXIDE REDUCTASE TRANSCRIPTIONAL ACTIVATOR"/>
    <property type="match status" value="1"/>
</dbReference>
<accession>A0A0F7IEK9</accession>
<feature type="domain" description="HTH bat-type" evidence="1">
    <location>
        <begin position="142"/>
        <end position="193"/>
    </location>
</feature>
<dbReference type="InParanoid" id="A0A0F7IEK9"/>
<gene>
    <name evidence="2" type="ORF">GAH_01893</name>
</gene>
<name>A0A0F7IEK9_9EURY</name>
<evidence type="ECO:0000259" key="1">
    <source>
        <dbReference type="Pfam" id="PF04967"/>
    </source>
</evidence>
<dbReference type="InterPro" id="IPR007050">
    <property type="entry name" value="HTH_bacterioopsin"/>
</dbReference>
<evidence type="ECO:0000313" key="3">
    <source>
        <dbReference type="Proteomes" id="UP000034723"/>
    </source>
</evidence>
<proteinExistence type="predicted"/>
<sequence length="201" mass="22874">MIELQIKTKLPENCALGLIAAMQDVITKVEGLTDVGETIKGLFQVKGKNVSHAVEHLPEMCDTVLLSRDEAKVLIKEHTCMVALPIVQSGCILRKADISDGEIVWDVICDDDSFRRLMSKLEEYGVDFDIIYKGKPSKTGTTYREEEILRYALEKGYFDYPKKIRLEEIAEHFGIASSTLSEILRRGQKKILEKYFKEVQE</sequence>
<organism evidence="2 3">
    <name type="scientific">Geoglobus ahangari</name>
    <dbReference type="NCBI Taxonomy" id="113653"/>
    <lineage>
        <taxon>Archaea</taxon>
        <taxon>Methanobacteriati</taxon>
        <taxon>Methanobacteriota</taxon>
        <taxon>Archaeoglobi</taxon>
        <taxon>Archaeoglobales</taxon>
        <taxon>Archaeoglobaceae</taxon>
        <taxon>Geoglobus</taxon>
    </lineage>
</organism>
<reference evidence="2 3" key="1">
    <citation type="submission" date="2015-04" db="EMBL/GenBank/DDBJ databases">
        <title>The complete genome sequence of the hyperthermophilic, obligate iron-reducing archaeon Geoglobus ahangari strain 234T.</title>
        <authorList>
            <person name="Manzella M.P."/>
            <person name="Holmes D.E."/>
            <person name="Rocheleau J.M."/>
            <person name="Chung A."/>
            <person name="Reguera G."/>
            <person name="Kashefi K."/>
        </authorList>
    </citation>
    <scope>NUCLEOTIDE SEQUENCE [LARGE SCALE GENOMIC DNA]</scope>
    <source>
        <strain evidence="2 3">234</strain>
    </source>
</reference>
<keyword evidence="3" id="KW-1185">Reference proteome</keyword>
<dbReference type="AlphaFoldDB" id="A0A0F7IEK9"/>
<dbReference type="PANTHER" id="PTHR34236:SF1">
    <property type="entry name" value="DIMETHYL SULFOXIDE REDUCTASE TRANSCRIPTIONAL ACTIVATOR"/>
    <property type="match status" value="1"/>
</dbReference>
<evidence type="ECO:0000313" key="2">
    <source>
        <dbReference type="EMBL" id="AKG90830.1"/>
    </source>
</evidence>
<dbReference type="PATRIC" id="fig|113653.22.peg.1861"/>
<dbReference type="Proteomes" id="UP000034723">
    <property type="component" value="Chromosome"/>
</dbReference>
<dbReference type="STRING" id="113653.GAH_01893"/>
<dbReference type="EMBL" id="CP011267">
    <property type="protein sequence ID" value="AKG90830.1"/>
    <property type="molecule type" value="Genomic_DNA"/>
</dbReference>
<protein>
    <submittedName>
        <fullName evidence="2">HTH DNA binding domain</fullName>
    </submittedName>
</protein>